<dbReference type="HOGENOM" id="CLU_3409174_0_0_6"/>
<organism evidence="1 2">
    <name type="scientific">Escherichia coli O7:K1 (strain IAI39 / ExPEC)</name>
    <dbReference type="NCBI Taxonomy" id="585057"/>
    <lineage>
        <taxon>Bacteria</taxon>
        <taxon>Pseudomonadati</taxon>
        <taxon>Pseudomonadota</taxon>
        <taxon>Gammaproteobacteria</taxon>
        <taxon>Enterobacterales</taxon>
        <taxon>Enterobacteriaceae</taxon>
        <taxon>Escherichia</taxon>
    </lineage>
</organism>
<gene>
    <name evidence="1" type="ordered locus">ECIAI39_0986</name>
</gene>
<name>A0A0H3MEV3_ECO7I</name>
<reference evidence="2" key="1">
    <citation type="journal article" date="2009" name="PLoS Genet.">
        <title>Organised genome dynamics in the Escherichia coli species results in highly diverse adaptive paths.</title>
        <authorList>
            <person name="Touchon M."/>
            <person name="Hoede C."/>
            <person name="Tenaillon O."/>
            <person name="Barbe V."/>
            <person name="Baeriswyl S."/>
            <person name="Bidet P."/>
            <person name="Bingen E."/>
            <person name="Bonacorsi S."/>
            <person name="Bouchier C."/>
            <person name="Bouvet O."/>
            <person name="Calteau A."/>
            <person name="Chiapello H."/>
            <person name="Clermont O."/>
            <person name="Cruveiller S."/>
            <person name="Danchin A."/>
            <person name="Diard M."/>
            <person name="Dossat C."/>
            <person name="Karoui M.E."/>
            <person name="Frapy E."/>
            <person name="Garry L."/>
            <person name="Ghigo J.M."/>
            <person name="Gilles A.M."/>
            <person name="Johnson J."/>
            <person name="Le Bouguenec C."/>
            <person name="Lescat M."/>
            <person name="Mangenot S."/>
            <person name="Martinez-Jehanne V."/>
            <person name="Matic I."/>
            <person name="Nassif X."/>
            <person name="Oztas S."/>
            <person name="Petit M.A."/>
            <person name="Pichon C."/>
            <person name="Rouy Z."/>
            <person name="Ruf C.S."/>
            <person name="Schneider D."/>
            <person name="Tourret J."/>
            <person name="Vacherie B."/>
            <person name="Vallenet D."/>
            <person name="Medigue C."/>
            <person name="Rocha E.P.C."/>
            <person name="Denamur E."/>
        </authorList>
    </citation>
    <scope>NUCLEOTIDE SEQUENCE [LARGE SCALE GENOMIC DNA]</scope>
    <source>
        <strain evidence="2">IAI39 / ExPEC</strain>
    </source>
</reference>
<dbReference type="AlphaFoldDB" id="A0A0H3MEV3"/>
<accession>A0A0H3MEV3</accession>
<evidence type="ECO:0000313" key="2">
    <source>
        <dbReference type="Proteomes" id="UP000000749"/>
    </source>
</evidence>
<protein>
    <submittedName>
        <fullName evidence="1">Uncharacterized protein</fullName>
    </submittedName>
</protein>
<dbReference type="Proteomes" id="UP000000749">
    <property type="component" value="Chromosome"/>
</dbReference>
<dbReference type="KEGG" id="ect:ECIAI39_0986"/>
<sequence length="29" mass="3515">MNITILSHKIKYTFESICSIYIIRISTYY</sequence>
<proteinExistence type="predicted"/>
<evidence type="ECO:0000313" key="1">
    <source>
        <dbReference type="EMBL" id="CAR17123.1"/>
    </source>
</evidence>
<dbReference type="EMBL" id="CU928164">
    <property type="protein sequence ID" value="CAR17123.1"/>
    <property type="molecule type" value="Genomic_DNA"/>
</dbReference>